<dbReference type="EMBL" id="MN739935">
    <property type="protein sequence ID" value="QHT78712.1"/>
    <property type="molecule type" value="Genomic_DNA"/>
</dbReference>
<sequence>MDMPPMSVILQSVAALALLIIGIINVSAVSVTTGAAEQRNTSAKNAVRTSQILFAIILVIFLFQSFTLYQAMVPK</sequence>
<evidence type="ECO:0000256" key="1">
    <source>
        <dbReference type="SAM" id="Phobius"/>
    </source>
</evidence>
<evidence type="ECO:0000313" key="2">
    <source>
        <dbReference type="EMBL" id="QHT78712.1"/>
    </source>
</evidence>
<dbReference type="AlphaFoldDB" id="A0A6C0HDK6"/>
<reference evidence="2" key="1">
    <citation type="journal article" date="2020" name="Nature">
        <title>Giant virus diversity and host interactions through global metagenomics.</title>
        <authorList>
            <person name="Schulz F."/>
            <person name="Roux S."/>
            <person name="Paez-Espino D."/>
            <person name="Jungbluth S."/>
            <person name="Walsh D.A."/>
            <person name="Denef V.J."/>
            <person name="McMahon K.D."/>
            <person name="Konstantinidis K.T."/>
            <person name="Eloe-Fadrosh E.A."/>
            <person name="Kyrpides N.C."/>
            <person name="Woyke T."/>
        </authorList>
    </citation>
    <scope>NUCLEOTIDE SEQUENCE</scope>
    <source>
        <strain evidence="2">GVMAG-M-3300023179-92</strain>
    </source>
</reference>
<protein>
    <submittedName>
        <fullName evidence="2">Uncharacterized protein</fullName>
    </submittedName>
</protein>
<name>A0A6C0HDK6_9ZZZZ</name>
<keyword evidence="1" id="KW-0472">Membrane</keyword>
<organism evidence="2">
    <name type="scientific">viral metagenome</name>
    <dbReference type="NCBI Taxonomy" id="1070528"/>
    <lineage>
        <taxon>unclassified sequences</taxon>
        <taxon>metagenomes</taxon>
        <taxon>organismal metagenomes</taxon>
    </lineage>
</organism>
<keyword evidence="1" id="KW-1133">Transmembrane helix</keyword>
<accession>A0A6C0HDK6</accession>
<feature type="transmembrane region" description="Helical" evidence="1">
    <location>
        <begin position="52"/>
        <end position="72"/>
    </location>
</feature>
<keyword evidence="1" id="KW-0812">Transmembrane</keyword>
<proteinExistence type="predicted"/>